<reference evidence="6 7" key="1">
    <citation type="submission" date="2018-06" db="EMBL/GenBank/DDBJ databases">
        <title>A transcriptomic atlas of mushroom development highlights an independent origin of complex multicellularity.</title>
        <authorList>
            <consortium name="DOE Joint Genome Institute"/>
            <person name="Krizsan K."/>
            <person name="Almasi E."/>
            <person name="Merenyi Z."/>
            <person name="Sahu N."/>
            <person name="Viragh M."/>
            <person name="Koszo T."/>
            <person name="Mondo S."/>
            <person name="Kiss B."/>
            <person name="Balint B."/>
            <person name="Kues U."/>
            <person name="Barry K."/>
            <person name="Hegedus J.C."/>
            <person name="Henrissat B."/>
            <person name="Johnson J."/>
            <person name="Lipzen A."/>
            <person name="Ohm R."/>
            <person name="Nagy I."/>
            <person name="Pangilinan J."/>
            <person name="Yan J."/>
            <person name="Xiong Y."/>
            <person name="Grigoriev I.V."/>
            <person name="Hibbett D.S."/>
            <person name="Nagy L.G."/>
        </authorList>
    </citation>
    <scope>NUCLEOTIDE SEQUENCE [LARGE SCALE GENOMIC DNA]</scope>
    <source>
        <strain evidence="6 7">SZMC22713</strain>
    </source>
</reference>
<dbReference type="STRING" id="50990.A0A4Y7PYK2"/>
<dbReference type="InterPro" id="IPR002347">
    <property type="entry name" value="SDR_fam"/>
</dbReference>
<keyword evidence="5" id="KW-0472">Membrane</keyword>
<dbReference type="PRINTS" id="PR00081">
    <property type="entry name" value="GDHRDH"/>
</dbReference>
<evidence type="ECO:0000313" key="7">
    <source>
        <dbReference type="Proteomes" id="UP000294933"/>
    </source>
</evidence>
<dbReference type="VEuPathDB" id="FungiDB:BD410DRAFT_726849"/>
<evidence type="ECO:0000256" key="3">
    <source>
        <dbReference type="ARBA" id="ARBA00023002"/>
    </source>
</evidence>
<dbReference type="PRINTS" id="PR00080">
    <property type="entry name" value="SDRFAMILY"/>
</dbReference>
<dbReference type="EMBL" id="ML170194">
    <property type="protein sequence ID" value="TDL19679.1"/>
    <property type="molecule type" value="Genomic_DNA"/>
</dbReference>
<dbReference type="PANTHER" id="PTHR43618:SF18">
    <property type="entry name" value="SHORT CHAIN DEHYDROGENASE_REDUCTASE FAMILY (AFU_ORTHOLOGUE AFUA_5G12480)"/>
    <property type="match status" value="1"/>
</dbReference>
<keyword evidence="5" id="KW-0812">Transmembrane</keyword>
<dbReference type="AlphaFoldDB" id="A0A4Y7PYK2"/>
<evidence type="ECO:0000313" key="6">
    <source>
        <dbReference type="EMBL" id="TDL19679.1"/>
    </source>
</evidence>
<dbReference type="OrthoDB" id="2962696at2759"/>
<dbReference type="InterPro" id="IPR036291">
    <property type="entry name" value="NAD(P)-bd_dom_sf"/>
</dbReference>
<dbReference type="Proteomes" id="UP000294933">
    <property type="component" value="Unassembled WGS sequence"/>
</dbReference>
<sequence length="292" mass="31092">MPPYPELRATKLFDVSGLVAVVTGGGTGLGLMMATALENNGAIVYVLGRRLDVLEKAATENSKHGNIIAIQCDITARESLLNAVELIKQQRGYIDLLINNAGVARHTLPQVATETSSDVTLFQQSLWNIGSVEDWATTFTTNVTAVYYTTVAFLELLHLGNARNTKSPGAPSSQVVTVGSVAAFRRDARTLSLSYGLSKSAVTHLAKTLANVLLPWNIRSNVIAPGIYPSEMTASLVNWDNISAEVVPMRRAGSIDDMGGLILFLASRAGAYVNGGVHLTDGGRLGLFASTF</sequence>
<gene>
    <name evidence="6" type="ORF">BD410DRAFT_726849</name>
</gene>
<evidence type="ECO:0000256" key="1">
    <source>
        <dbReference type="ARBA" id="ARBA00006484"/>
    </source>
</evidence>
<protein>
    <submittedName>
        <fullName evidence="6">NAD-binding protein</fullName>
    </submittedName>
</protein>
<evidence type="ECO:0000256" key="2">
    <source>
        <dbReference type="ARBA" id="ARBA00022857"/>
    </source>
</evidence>
<keyword evidence="3" id="KW-0560">Oxidoreductase</keyword>
<name>A0A4Y7PYK2_9AGAM</name>
<evidence type="ECO:0000256" key="4">
    <source>
        <dbReference type="RuleBase" id="RU000363"/>
    </source>
</evidence>
<dbReference type="SUPFAM" id="SSF51735">
    <property type="entry name" value="NAD(P)-binding Rossmann-fold domains"/>
    <property type="match status" value="1"/>
</dbReference>
<evidence type="ECO:0000256" key="5">
    <source>
        <dbReference type="SAM" id="Phobius"/>
    </source>
</evidence>
<dbReference type="GO" id="GO:0016491">
    <property type="term" value="F:oxidoreductase activity"/>
    <property type="evidence" value="ECO:0007669"/>
    <property type="project" value="UniProtKB-KW"/>
</dbReference>
<comment type="similarity">
    <text evidence="1 4">Belongs to the short-chain dehydrogenases/reductases (SDR) family.</text>
</comment>
<dbReference type="Pfam" id="PF00106">
    <property type="entry name" value="adh_short"/>
    <property type="match status" value="1"/>
</dbReference>
<dbReference type="Gene3D" id="3.40.50.720">
    <property type="entry name" value="NAD(P)-binding Rossmann-like Domain"/>
    <property type="match status" value="1"/>
</dbReference>
<keyword evidence="7" id="KW-1185">Reference proteome</keyword>
<organism evidence="6 7">
    <name type="scientific">Rickenella mellea</name>
    <dbReference type="NCBI Taxonomy" id="50990"/>
    <lineage>
        <taxon>Eukaryota</taxon>
        <taxon>Fungi</taxon>
        <taxon>Dikarya</taxon>
        <taxon>Basidiomycota</taxon>
        <taxon>Agaricomycotina</taxon>
        <taxon>Agaricomycetes</taxon>
        <taxon>Hymenochaetales</taxon>
        <taxon>Rickenellaceae</taxon>
        <taxon>Rickenella</taxon>
    </lineage>
</organism>
<dbReference type="PANTHER" id="PTHR43618">
    <property type="entry name" value="7-ALPHA-HYDROXYSTEROID DEHYDROGENASE"/>
    <property type="match status" value="1"/>
</dbReference>
<keyword evidence="5" id="KW-1133">Transmembrane helix</keyword>
<dbReference type="InterPro" id="IPR052178">
    <property type="entry name" value="Sec_Metab_Biosynth_SDR"/>
</dbReference>
<keyword evidence="2" id="KW-0521">NADP</keyword>
<accession>A0A4Y7PYK2</accession>
<dbReference type="CDD" id="cd05233">
    <property type="entry name" value="SDR_c"/>
    <property type="match status" value="1"/>
</dbReference>
<proteinExistence type="inferred from homology"/>
<feature type="transmembrane region" description="Helical" evidence="5">
    <location>
        <begin position="12"/>
        <end position="34"/>
    </location>
</feature>